<accession>A0A4Y7J1G7</accession>
<dbReference type="Proteomes" id="UP000316621">
    <property type="component" value="Chromosome 3"/>
</dbReference>
<protein>
    <submittedName>
        <fullName evidence="1">Uncharacterized protein</fullName>
    </submittedName>
</protein>
<reference evidence="1 2" key="1">
    <citation type="journal article" date="2018" name="Science">
        <title>The opium poppy genome and morphinan production.</title>
        <authorList>
            <person name="Guo L."/>
            <person name="Winzer T."/>
            <person name="Yang X."/>
            <person name="Li Y."/>
            <person name="Ning Z."/>
            <person name="He Z."/>
            <person name="Teodor R."/>
            <person name="Lu Y."/>
            <person name="Bowser T.A."/>
            <person name="Graham I.A."/>
            <person name="Ye K."/>
        </authorList>
    </citation>
    <scope>NUCLEOTIDE SEQUENCE [LARGE SCALE GENOMIC DNA]</scope>
    <source>
        <strain evidence="2">cv. HN1</strain>
        <tissue evidence="1">Leaves</tissue>
    </source>
</reference>
<keyword evidence="2" id="KW-1185">Reference proteome</keyword>
<dbReference type="Gramene" id="RZC54973">
    <property type="protein sequence ID" value="RZC54973"/>
    <property type="gene ID" value="C5167_013822"/>
</dbReference>
<organism evidence="1 2">
    <name type="scientific">Papaver somniferum</name>
    <name type="common">Opium poppy</name>
    <dbReference type="NCBI Taxonomy" id="3469"/>
    <lineage>
        <taxon>Eukaryota</taxon>
        <taxon>Viridiplantae</taxon>
        <taxon>Streptophyta</taxon>
        <taxon>Embryophyta</taxon>
        <taxon>Tracheophyta</taxon>
        <taxon>Spermatophyta</taxon>
        <taxon>Magnoliopsida</taxon>
        <taxon>Ranunculales</taxon>
        <taxon>Papaveraceae</taxon>
        <taxon>Papaveroideae</taxon>
        <taxon>Papaver</taxon>
    </lineage>
</organism>
<dbReference type="AlphaFoldDB" id="A0A4Y7J1G7"/>
<name>A0A4Y7J1G7_PAPSO</name>
<sequence length="81" mass="8960">MVSLIQEDFMLLKITQRNLVIMQATQVDDPPILENEIIITSNVLDSTSEASSSLSSFEDGEIKEVSYSSIIHNSSMPMLPS</sequence>
<dbReference type="EMBL" id="CM010717">
    <property type="protein sequence ID" value="RZC54973.1"/>
    <property type="molecule type" value="Genomic_DNA"/>
</dbReference>
<evidence type="ECO:0000313" key="1">
    <source>
        <dbReference type="EMBL" id="RZC54973.1"/>
    </source>
</evidence>
<gene>
    <name evidence="1" type="ORF">C5167_013822</name>
</gene>
<evidence type="ECO:0000313" key="2">
    <source>
        <dbReference type="Proteomes" id="UP000316621"/>
    </source>
</evidence>
<proteinExistence type="predicted"/>